<comment type="caution">
    <text evidence="2">The sequence shown here is derived from an EMBL/GenBank/DDBJ whole genome shotgun (WGS) entry which is preliminary data.</text>
</comment>
<evidence type="ECO:0000313" key="3">
    <source>
        <dbReference type="Proteomes" id="UP001154015"/>
    </source>
</evidence>
<accession>A0ABM9GS94</accession>
<protein>
    <submittedName>
        <fullName evidence="2">Uncharacterized protein</fullName>
    </submittedName>
</protein>
<gene>
    <name evidence="2" type="ORF">SGL43_01063</name>
</gene>
<feature type="region of interest" description="Disordered" evidence="1">
    <location>
        <begin position="1"/>
        <end position="62"/>
    </location>
</feature>
<name>A0ABM9GS94_STRGL</name>
<evidence type="ECO:0000256" key="1">
    <source>
        <dbReference type="SAM" id="MobiDB-lite"/>
    </source>
</evidence>
<dbReference type="EMBL" id="CAKXYP010000002">
    <property type="protein sequence ID" value="CAH9414060.1"/>
    <property type="molecule type" value="Genomic_DNA"/>
</dbReference>
<reference evidence="2" key="1">
    <citation type="submission" date="2022-03" db="EMBL/GenBank/DDBJ databases">
        <authorList>
            <person name="Leyn A S."/>
        </authorList>
    </citation>
    <scope>NUCLEOTIDE SEQUENCE</scope>
    <source>
        <strain evidence="2">Streptomyces globisporus 4-3</strain>
    </source>
</reference>
<proteinExistence type="predicted"/>
<evidence type="ECO:0000313" key="2">
    <source>
        <dbReference type="EMBL" id="CAH9414060.1"/>
    </source>
</evidence>
<keyword evidence="3" id="KW-1185">Reference proteome</keyword>
<dbReference type="Proteomes" id="UP001154015">
    <property type="component" value="Unassembled WGS sequence"/>
</dbReference>
<sequence length="62" mass="6318">MPTLYRRPGPAPGNLHPAARPPSHAGRAGMWGSSQPCAPVLRASAGTRPLRPAPAAGDGPRT</sequence>
<organism evidence="2 3">
    <name type="scientific">Streptomyces globisporus</name>
    <dbReference type="NCBI Taxonomy" id="1908"/>
    <lineage>
        <taxon>Bacteria</taxon>
        <taxon>Bacillati</taxon>
        <taxon>Actinomycetota</taxon>
        <taxon>Actinomycetes</taxon>
        <taxon>Kitasatosporales</taxon>
        <taxon>Streptomycetaceae</taxon>
        <taxon>Streptomyces</taxon>
    </lineage>
</organism>